<comment type="caution">
    <text evidence="1">The sequence shown here is derived from an EMBL/GenBank/DDBJ whole genome shotgun (WGS) entry which is preliminary data.</text>
</comment>
<gene>
    <name evidence="1" type="ORF">JDA50_11840</name>
</gene>
<protein>
    <submittedName>
        <fullName evidence="1">Uncharacterized protein</fullName>
    </submittedName>
</protein>
<reference evidence="1" key="1">
    <citation type="submission" date="2020-12" db="EMBL/GenBank/DDBJ databases">
        <authorList>
            <person name="Chopjitt P."/>
        </authorList>
    </citation>
    <scope>NUCLEOTIDE SEQUENCE</scope>
    <source>
        <strain evidence="1">AP1</strain>
    </source>
</reference>
<evidence type="ECO:0000313" key="2">
    <source>
        <dbReference type="Proteomes" id="UP000660083"/>
    </source>
</evidence>
<sequence>MVNDNLAIADEDMTAKFHVIYDGEALNEHLMDVRDLAPAMMAVSDLLTHANQEINGDNLKVELKVKANFKAGSFGIEFVEVMTWYKQVVDILSGQEFTAIANAGALIGIIGLFKGPRNGLIQLYKYLKGNPPLKIEEDLDGGVKVFYEETDFILVEKRVLQLYRSQTIASDISKMLEPLKKEGIDSFYVVKDSDKDNVEVMIDESEVEYFHYQDFDDSINYEISETFLQIESISFKESNKWKFSNGSIIFNAQILDANFLERIDNGDLRFGKGDILKVQLRTSQYIVHNKLKTEYQVIKVIEHRAIKAEQGKFDI</sequence>
<accession>A0A8I1H6E9</accession>
<dbReference type="EMBL" id="JAEFCT010000009">
    <property type="protein sequence ID" value="MBK1445114.1"/>
    <property type="molecule type" value="Genomic_DNA"/>
</dbReference>
<dbReference type="AlphaFoldDB" id="A0A8I1H6E9"/>
<evidence type="ECO:0000313" key="1">
    <source>
        <dbReference type="EMBL" id="MBK1445114.1"/>
    </source>
</evidence>
<dbReference type="Proteomes" id="UP000660083">
    <property type="component" value="Unassembled WGS sequence"/>
</dbReference>
<dbReference type="RefSeq" id="WP_086376905.1">
    <property type="nucleotide sequence ID" value="NZ_CP027658.1"/>
</dbReference>
<organism evidence="1 2">
    <name type="scientific">Acinetobacter pittii</name>
    <name type="common">Acinetobacter genomosp. 3</name>
    <dbReference type="NCBI Taxonomy" id="48296"/>
    <lineage>
        <taxon>Bacteria</taxon>
        <taxon>Pseudomonadati</taxon>
        <taxon>Pseudomonadota</taxon>
        <taxon>Gammaproteobacteria</taxon>
        <taxon>Moraxellales</taxon>
        <taxon>Moraxellaceae</taxon>
        <taxon>Acinetobacter</taxon>
        <taxon>Acinetobacter calcoaceticus/baumannii complex</taxon>
    </lineage>
</organism>
<proteinExistence type="predicted"/>
<name>A0A8I1H6E9_ACIPI</name>